<evidence type="ECO:0008006" key="12">
    <source>
        <dbReference type="Google" id="ProtNLM"/>
    </source>
</evidence>
<reference evidence="10 11" key="4">
    <citation type="journal article" date="2011" name="BMC Genomics">
        <title>RNA-Seq improves annotation of protein-coding genes in the cucumber genome.</title>
        <authorList>
            <person name="Li Z."/>
            <person name="Zhang Z."/>
            <person name="Yan P."/>
            <person name="Huang S."/>
            <person name="Fei Z."/>
            <person name="Lin K."/>
        </authorList>
    </citation>
    <scope>NUCLEOTIDE SEQUENCE [LARGE SCALE GENOMIC DNA]</scope>
    <source>
        <strain evidence="11">cv. 9930</strain>
    </source>
</reference>
<keyword evidence="9" id="KW-0472">Membrane</keyword>
<keyword evidence="8" id="KW-0503">Monooxygenase</keyword>
<dbReference type="Gramene" id="KGN48794">
    <property type="protein sequence ID" value="KGN48794"/>
    <property type="gene ID" value="Csa_6G501340"/>
</dbReference>
<gene>
    <name evidence="10" type="ORF">Csa_6G501340</name>
</gene>
<evidence type="ECO:0000313" key="10">
    <source>
        <dbReference type="EMBL" id="KGN48794.1"/>
    </source>
</evidence>
<evidence type="ECO:0000256" key="5">
    <source>
        <dbReference type="ARBA" id="ARBA00022723"/>
    </source>
</evidence>
<comment type="similarity">
    <text evidence="3">Belongs to the cytochrome P450 family.</text>
</comment>
<protein>
    <recommendedName>
        <fullName evidence="12">Cytochrome P450</fullName>
    </recommendedName>
</protein>
<dbReference type="InterPro" id="IPR002401">
    <property type="entry name" value="Cyt_P450_E_grp-I"/>
</dbReference>
<evidence type="ECO:0000256" key="1">
    <source>
        <dbReference type="ARBA" id="ARBA00001971"/>
    </source>
</evidence>
<evidence type="ECO:0000256" key="9">
    <source>
        <dbReference type="ARBA" id="ARBA00023136"/>
    </source>
</evidence>
<reference evidence="10 11" key="1">
    <citation type="journal article" date="2009" name="Nat. Genet.">
        <title>The genome of the cucumber, Cucumis sativus L.</title>
        <authorList>
            <person name="Huang S."/>
            <person name="Li R."/>
            <person name="Zhang Z."/>
            <person name="Li L."/>
            <person name="Gu X."/>
            <person name="Fan W."/>
            <person name="Lucas W.J."/>
            <person name="Wang X."/>
            <person name="Xie B."/>
            <person name="Ni P."/>
            <person name="Ren Y."/>
            <person name="Zhu H."/>
            <person name="Li J."/>
            <person name="Lin K."/>
            <person name="Jin W."/>
            <person name="Fei Z."/>
            <person name="Li G."/>
            <person name="Staub J."/>
            <person name="Kilian A."/>
            <person name="van der Vossen E.A."/>
            <person name="Wu Y."/>
            <person name="Guo J."/>
            <person name="He J."/>
            <person name="Jia Z."/>
            <person name="Ren Y."/>
            <person name="Tian G."/>
            <person name="Lu Y."/>
            <person name="Ruan J."/>
            <person name="Qian W."/>
            <person name="Wang M."/>
            <person name="Huang Q."/>
            <person name="Li B."/>
            <person name="Xuan Z."/>
            <person name="Cao J."/>
            <person name="Asan"/>
            <person name="Wu Z."/>
            <person name="Zhang J."/>
            <person name="Cai Q."/>
            <person name="Bai Y."/>
            <person name="Zhao B."/>
            <person name="Han Y."/>
            <person name="Li Y."/>
            <person name="Li X."/>
            <person name="Wang S."/>
            <person name="Shi Q."/>
            <person name="Liu S."/>
            <person name="Cho W.K."/>
            <person name="Kim J.Y."/>
            <person name="Xu Y."/>
            <person name="Heller-Uszynska K."/>
            <person name="Miao H."/>
            <person name="Cheng Z."/>
            <person name="Zhang S."/>
            <person name="Wu J."/>
            <person name="Yang Y."/>
            <person name="Kang H."/>
            <person name="Li M."/>
            <person name="Liang H."/>
            <person name="Ren X."/>
            <person name="Shi Z."/>
            <person name="Wen M."/>
            <person name="Jian M."/>
            <person name="Yang H."/>
            <person name="Zhang G."/>
            <person name="Yang Z."/>
            <person name="Chen R."/>
            <person name="Liu S."/>
            <person name="Li J."/>
            <person name="Ma L."/>
            <person name="Liu H."/>
            <person name="Zhou Y."/>
            <person name="Zhao J."/>
            <person name="Fang X."/>
            <person name="Li G."/>
            <person name="Fang L."/>
            <person name="Li Y."/>
            <person name="Liu D."/>
            <person name="Zheng H."/>
            <person name="Zhang Y."/>
            <person name="Qin N."/>
            <person name="Li Z."/>
            <person name="Yang G."/>
            <person name="Yang S."/>
            <person name="Bolund L."/>
            <person name="Kristiansen K."/>
            <person name="Zheng H."/>
            <person name="Li S."/>
            <person name="Zhang X."/>
            <person name="Yang H."/>
            <person name="Wang J."/>
            <person name="Sun R."/>
            <person name="Zhang B."/>
            <person name="Jiang S."/>
            <person name="Wang J."/>
            <person name="Du Y."/>
            <person name="Li S."/>
        </authorList>
    </citation>
    <scope>NUCLEOTIDE SEQUENCE [LARGE SCALE GENOMIC DNA]</scope>
    <source>
        <strain evidence="11">cv. 9930</strain>
    </source>
</reference>
<evidence type="ECO:0000256" key="2">
    <source>
        <dbReference type="ARBA" id="ARBA00004370"/>
    </source>
</evidence>
<dbReference type="Gene3D" id="1.10.630.10">
    <property type="entry name" value="Cytochrome P450"/>
    <property type="match status" value="1"/>
</dbReference>
<dbReference type="OMA" id="SRNDICK"/>
<dbReference type="GO" id="GO:0016712">
    <property type="term" value="F:oxidoreductase activity, acting on paired donors, with incorporation or reduction of molecular oxygen, reduced flavin or flavoprotein as one donor, and incorporation of one atom of oxygen"/>
    <property type="evidence" value="ECO:0000318"/>
    <property type="project" value="GO_Central"/>
</dbReference>
<evidence type="ECO:0000256" key="6">
    <source>
        <dbReference type="ARBA" id="ARBA00023002"/>
    </source>
</evidence>
<dbReference type="GO" id="GO:0005506">
    <property type="term" value="F:iron ion binding"/>
    <property type="evidence" value="ECO:0007669"/>
    <property type="project" value="InterPro"/>
</dbReference>
<dbReference type="AlphaFoldDB" id="A0A0A0KJ01"/>
<dbReference type="eggNOG" id="KOG0156">
    <property type="taxonomic scope" value="Eukaryota"/>
</dbReference>
<comment type="subcellular location">
    <subcellularLocation>
        <location evidence="2">Membrane</location>
    </subcellularLocation>
</comment>
<accession>A0A0A0KJ01</accession>
<keyword evidence="5" id="KW-0479">Metal-binding</keyword>
<dbReference type="SUPFAM" id="SSF48264">
    <property type="entry name" value="Cytochrome P450"/>
    <property type="match status" value="1"/>
</dbReference>
<keyword evidence="11" id="KW-1185">Reference proteome</keyword>
<reference evidence="10 11" key="2">
    <citation type="journal article" date="2009" name="PLoS ONE">
        <title>An integrated genetic and cytogenetic map of the cucumber genome.</title>
        <authorList>
            <person name="Ren Y."/>
            <person name="Zhang Z."/>
            <person name="Liu J."/>
            <person name="Staub J.E."/>
            <person name="Han Y."/>
            <person name="Cheng Z."/>
            <person name="Li X."/>
            <person name="Lu J."/>
            <person name="Miao H."/>
            <person name="Kang H."/>
            <person name="Xie B."/>
            <person name="Gu X."/>
            <person name="Wang X."/>
            <person name="Du Y."/>
            <person name="Jin W."/>
            <person name="Huang S."/>
        </authorList>
    </citation>
    <scope>NUCLEOTIDE SEQUENCE [LARGE SCALE GENOMIC DNA]</scope>
    <source>
        <strain evidence="11">cv. 9930</strain>
    </source>
</reference>
<comment type="cofactor">
    <cofactor evidence="1">
        <name>heme</name>
        <dbReference type="ChEBI" id="CHEBI:30413"/>
    </cofactor>
</comment>
<dbReference type="PANTHER" id="PTHR47943:SF2">
    <property type="entry name" value="CYTOCHROME P450"/>
    <property type="match status" value="1"/>
</dbReference>
<dbReference type="GO" id="GO:0016020">
    <property type="term" value="C:membrane"/>
    <property type="evidence" value="ECO:0007669"/>
    <property type="project" value="UniProtKB-SubCell"/>
</dbReference>
<keyword evidence="7" id="KW-0408">Iron</keyword>
<dbReference type="PRINTS" id="PR00463">
    <property type="entry name" value="EP450I"/>
</dbReference>
<proteinExistence type="inferred from homology"/>
<dbReference type="InterPro" id="IPR001128">
    <property type="entry name" value="Cyt_P450"/>
</dbReference>
<name>A0A0A0KJ01_CUCSA</name>
<dbReference type="InterPro" id="IPR036396">
    <property type="entry name" value="Cyt_P450_sf"/>
</dbReference>
<keyword evidence="4" id="KW-0349">Heme</keyword>
<reference evidence="10 11" key="3">
    <citation type="journal article" date="2010" name="BMC Genomics">
        <title>Transcriptome sequencing and comparative analysis of cucumber flowers with different sex types.</title>
        <authorList>
            <person name="Guo S."/>
            <person name="Zheng Y."/>
            <person name="Joung J.G."/>
            <person name="Liu S."/>
            <person name="Zhang Z."/>
            <person name="Crasta O.R."/>
            <person name="Sobral B.W."/>
            <person name="Xu Y."/>
            <person name="Huang S."/>
            <person name="Fei Z."/>
        </authorList>
    </citation>
    <scope>NUCLEOTIDE SEQUENCE [LARGE SCALE GENOMIC DNA]</scope>
    <source>
        <strain evidence="11">cv. 9930</strain>
    </source>
</reference>
<evidence type="ECO:0000256" key="3">
    <source>
        <dbReference type="ARBA" id="ARBA00010617"/>
    </source>
</evidence>
<sequence>MALIFAIISTLALLALTLLFKFYPFKAQKLPPGPIGFPFVGSLHLLGKLPHRDFHILSQKYGPIMHIKLGLVPTIIVSSPKAAELFLKTHDLVFASRPLLEASKQMNYGQKNLVFAPYGPYWRNMRKMCTLELLSNLKINSFMPMRKHELGLLIEYLKEAAHNKAVVNLSAKVTSLTTDLICLMAFGKKYGDEEIDERGFKATIQEGSQLAATPNLGDFFPFIARFDVQRLNNRMQCVHKVLDGFLERIVNEHLEAKGDKKTKDLVDVMLELMNFQEETDYQIDRSAIKAIMLEKQSRNDICKSSKSFLSFFF</sequence>
<dbReference type="PANTHER" id="PTHR47943">
    <property type="entry name" value="CYTOCHROME P450 93A3-LIKE"/>
    <property type="match status" value="1"/>
</dbReference>
<dbReference type="Pfam" id="PF00067">
    <property type="entry name" value="p450"/>
    <property type="match status" value="1"/>
</dbReference>
<evidence type="ECO:0000256" key="8">
    <source>
        <dbReference type="ARBA" id="ARBA00023033"/>
    </source>
</evidence>
<evidence type="ECO:0000313" key="11">
    <source>
        <dbReference type="Proteomes" id="UP000029981"/>
    </source>
</evidence>
<keyword evidence="6" id="KW-0560">Oxidoreductase</keyword>
<dbReference type="GO" id="GO:0020037">
    <property type="term" value="F:heme binding"/>
    <property type="evidence" value="ECO:0007669"/>
    <property type="project" value="InterPro"/>
</dbReference>
<evidence type="ECO:0000256" key="4">
    <source>
        <dbReference type="ARBA" id="ARBA00022617"/>
    </source>
</evidence>
<evidence type="ECO:0000256" key="7">
    <source>
        <dbReference type="ARBA" id="ARBA00023004"/>
    </source>
</evidence>
<organism evidence="10 11">
    <name type="scientific">Cucumis sativus</name>
    <name type="common">Cucumber</name>
    <dbReference type="NCBI Taxonomy" id="3659"/>
    <lineage>
        <taxon>Eukaryota</taxon>
        <taxon>Viridiplantae</taxon>
        <taxon>Streptophyta</taxon>
        <taxon>Embryophyta</taxon>
        <taxon>Tracheophyta</taxon>
        <taxon>Spermatophyta</taxon>
        <taxon>Magnoliopsida</taxon>
        <taxon>eudicotyledons</taxon>
        <taxon>Gunneridae</taxon>
        <taxon>Pentapetalae</taxon>
        <taxon>rosids</taxon>
        <taxon>fabids</taxon>
        <taxon>Cucurbitales</taxon>
        <taxon>Cucurbitaceae</taxon>
        <taxon>Benincaseae</taxon>
        <taxon>Cucumis</taxon>
    </lineage>
</organism>
<dbReference type="Proteomes" id="UP000029981">
    <property type="component" value="Chromosome 6"/>
</dbReference>
<dbReference type="EMBL" id="CM002927">
    <property type="protein sequence ID" value="KGN48794.1"/>
    <property type="molecule type" value="Genomic_DNA"/>
</dbReference>